<accession>A0A451FMS2</accession>
<keyword evidence="1" id="KW-0812">Transmembrane</keyword>
<evidence type="ECO:0000313" key="2">
    <source>
        <dbReference type="EMBL" id="QAA11714.1"/>
    </source>
</evidence>
<keyword evidence="2" id="KW-0934">Plastid</keyword>
<keyword evidence="1" id="KW-1133">Transmembrane helix</keyword>
<protein>
    <recommendedName>
        <fullName evidence="3">Transmembrane protein</fullName>
    </recommendedName>
</protein>
<reference evidence="2" key="1">
    <citation type="journal article" date="2019" name="Genome Biol. Evol.">
        <title>Plastid Genomes and Proteins Illuminate the Evolution of Eustigmatophyte Algae and Their Bacterial Endosymbionts.</title>
        <authorList>
            <person name="Sevcikova T."/>
            <person name="Yurchenko T."/>
            <person name="Fawley K.P."/>
            <person name="Amaral R."/>
            <person name="Strnad H."/>
            <person name="Santos L.M."/>
            <person name="Fawley M.W."/>
            <person name="Elias M."/>
        </authorList>
    </citation>
    <scope>NUCLEOTIDE SEQUENCE</scope>
</reference>
<evidence type="ECO:0008006" key="3">
    <source>
        <dbReference type="Google" id="ProtNLM"/>
    </source>
</evidence>
<feature type="transmembrane region" description="Helical" evidence="1">
    <location>
        <begin position="186"/>
        <end position="211"/>
    </location>
</feature>
<feature type="transmembrane region" description="Helical" evidence="1">
    <location>
        <begin position="356"/>
        <end position="377"/>
    </location>
</feature>
<gene>
    <name evidence="2" type="primary">ycf60</name>
</gene>
<feature type="transmembrane region" description="Helical" evidence="1">
    <location>
        <begin position="247"/>
        <end position="265"/>
    </location>
</feature>
<feature type="transmembrane region" description="Helical" evidence="1">
    <location>
        <begin position="217"/>
        <end position="235"/>
    </location>
</feature>
<dbReference type="RefSeq" id="YP_009550780.1">
    <property type="nucleotide sequence ID" value="NC_040297.1"/>
</dbReference>
<evidence type="ECO:0000256" key="1">
    <source>
        <dbReference type="SAM" id="Phobius"/>
    </source>
</evidence>
<dbReference type="AlphaFoldDB" id="A0A451FMS2"/>
<organism evidence="2">
    <name type="scientific">Eustigmatophyceae sp. Mont 10/10-1w</name>
    <dbReference type="NCBI Taxonomy" id="2506145"/>
    <lineage>
        <taxon>Eukaryota</taxon>
        <taxon>Sar</taxon>
        <taxon>Stramenopiles</taxon>
        <taxon>Ochrophyta</taxon>
        <taxon>Eustigmatophyceae</taxon>
    </lineage>
</organism>
<dbReference type="GeneID" id="38947861"/>
<keyword evidence="1" id="KW-0472">Membrane</keyword>
<dbReference type="EMBL" id="MK281455">
    <property type="protein sequence ID" value="QAA11714.1"/>
    <property type="molecule type" value="Genomic_DNA"/>
</dbReference>
<sequence>MTLFKSPNLISNIKTKKKLLIRINYFKLLKNNFEINKTLSFTKNSINRNKLSFNKLTLLAVYFSYRFNYLQQKKIKSQILLSYFSRIKKKLKSISYNSTYLQYKISIKQYLLVYLKLLKRLILNSIKTRLEFRQNKNKFNDQIKFLFKYLQSNLNSLYKKLLQNVRGFSFDKSSIKNFLYEYSKRIILVTLLYAAPFFALLNHALVCFIPIGDNVIINRSLLGIFGKIPYLLTVFKRVFGIVDSDSKFWILYIYYLIFPSGYQALKIPYEIAYNGTVAFSFFSFQFALELIQEYLVLPFDMYLGFTQWLYNHKFDTKIGPPFRTLYAQLYDEILMTNCSNLIQKFEDLLFVISQSIVSPLIFVTLCALVYNCVYYVLKKKNPQILLISKTVARTMVDSKDDLF</sequence>
<proteinExistence type="predicted"/>
<geneLocation type="plastid" evidence="2"/>
<name>A0A451FMS2_9STRA</name>